<protein>
    <recommendedName>
        <fullName evidence="2">Ysc84 actin-binding domain-containing protein</fullName>
    </recommendedName>
</protein>
<feature type="signal peptide" evidence="1">
    <location>
        <begin position="1"/>
        <end position="26"/>
    </location>
</feature>
<keyword evidence="4" id="KW-1185">Reference proteome</keyword>
<dbReference type="InterPro" id="IPR007461">
    <property type="entry name" value="Ysc84_actin-binding"/>
</dbReference>
<gene>
    <name evidence="3" type="ORF">H8B19_16265</name>
</gene>
<dbReference type="AlphaFoldDB" id="A0A8J6IWN6"/>
<reference evidence="3" key="2">
    <citation type="submission" date="2020-08" db="EMBL/GenBank/DDBJ databases">
        <authorList>
            <person name="Lai Q."/>
        </authorList>
    </citation>
    <scope>NUCLEOTIDE SEQUENCE</scope>
    <source>
        <strain evidence="3">S27-2</strain>
    </source>
</reference>
<sequence>MIRTPAITTILLSILLVCGCATNKGATVAQQRQAVVDMQQKVLGELYKAKPSTRAQIASAPGYAVFDNANVNLLLASFGGGYGVVTNNLTGGKTYMKMAEVGLGLGAGVKDFRVVFVFHNQATMQRFINDGWAFGAQADAAAKASDKGGAVGGEVTVDNITIYQLTEAGLALQATVKGTKYWKDETLN</sequence>
<evidence type="ECO:0000313" key="3">
    <source>
        <dbReference type="EMBL" id="MBC3767434.1"/>
    </source>
</evidence>
<dbReference type="Proteomes" id="UP000601768">
    <property type="component" value="Unassembled WGS sequence"/>
</dbReference>
<keyword evidence="1" id="KW-0732">Signal</keyword>
<dbReference type="RefSeq" id="WP_186507956.1">
    <property type="nucleotide sequence ID" value="NZ_JACNEP010000018.1"/>
</dbReference>
<name>A0A8J6IWN6_9ALTE</name>
<evidence type="ECO:0000313" key="4">
    <source>
        <dbReference type="Proteomes" id="UP000601768"/>
    </source>
</evidence>
<proteinExistence type="predicted"/>
<feature type="chain" id="PRO_5035151224" description="Ysc84 actin-binding domain-containing protein" evidence="1">
    <location>
        <begin position="27"/>
        <end position="188"/>
    </location>
</feature>
<dbReference type="PROSITE" id="PS51257">
    <property type="entry name" value="PROKAR_LIPOPROTEIN"/>
    <property type="match status" value="1"/>
</dbReference>
<accession>A0A8J6IWN6</accession>
<evidence type="ECO:0000256" key="1">
    <source>
        <dbReference type="SAM" id="SignalP"/>
    </source>
</evidence>
<reference evidence="3" key="1">
    <citation type="journal article" date="2018" name="Int. J. Syst. Evol. Microbiol.">
        <title>Neptunicella marina gen. nov., sp. nov., isolated from surface seawater.</title>
        <authorList>
            <person name="Liu X."/>
            <person name="Lai Q."/>
            <person name="Du Y."/>
            <person name="Zhang X."/>
            <person name="Liu Z."/>
            <person name="Sun F."/>
            <person name="Shao Z."/>
        </authorList>
    </citation>
    <scope>NUCLEOTIDE SEQUENCE</scope>
    <source>
        <strain evidence="3">S27-2</strain>
    </source>
</reference>
<comment type="caution">
    <text evidence="3">The sequence shown here is derived from an EMBL/GenBank/DDBJ whole genome shotgun (WGS) entry which is preliminary data.</text>
</comment>
<organism evidence="3 4">
    <name type="scientific">Neptunicella marina</name>
    <dbReference type="NCBI Taxonomy" id="2125989"/>
    <lineage>
        <taxon>Bacteria</taxon>
        <taxon>Pseudomonadati</taxon>
        <taxon>Pseudomonadota</taxon>
        <taxon>Gammaproteobacteria</taxon>
        <taxon>Alteromonadales</taxon>
        <taxon>Alteromonadaceae</taxon>
        <taxon>Neptunicella</taxon>
    </lineage>
</organism>
<feature type="domain" description="Ysc84 actin-binding" evidence="2">
    <location>
        <begin position="100"/>
        <end position="188"/>
    </location>
</feature>
<dbReference type="Pfam" id="PF04366">
    <property type="entry name" value="Ysc84"/>
    <property type="match status" value="1"/>
</dbReference>
<evidence type="ECO:0000259" key="2">
    <source>
        <dbReference type="Pfam" id="PF04366"/>
    </source>
</evidence>
<dbReference type="EMBL" id="JACNEP010000018">
    <property type="protein sequence ID" value="MBC3767434.1"/>
    <property type="molecule type" value="Genomic_DNA"/>
</dbReference>